<dbReference type="AlphaFoldDB" id="A0A1E7Z5J2"/>
<dbReference type="Pfam" id="PF05420">
    <property type="entry name" value="BCSC_C"/>
    <property type="match status" value="1"/>
</dbReference>
<dbReference type="Proteomes" id="UP000175691">
    <property type="component" value="Unassembled WGS sequence"/>
</dbReference>
<keyword evidence="3" id="KW-0677">Repeat</keyword>
<evidence type="ECO:0000256" key="5">
    <source>
        <dbReference type="SAM" id="MobiDB-lite"/>
    </source>
</evidence>
<evidence type="ECO:0000256" key="4">
    <source>
        <dbReference type="ARBA" id="ARBA00022803"/>
    </source>
</evidence>
<keyword evidence="4" id="KW-0802">TPR repeat</keyword>
<name>A0A1E7Z5J2_9ALTE</name>
<evidence type="ECO:0000256" key="6">
    <source>
        <dbReference type="SAM" id="SignalP"/>
    </source>
</evidence>
<dbReference type="EMBL" id="MDHN01000043">
    <property type="protein sequence ID" value="OFC68806.1"/>
    <property type="molecule type" value="Genomic_DNA"/>
</dbReference>
<dbReference type="Gene3D" id="1.25.40.10">
    <property type="entry name" value="Tetratricopeptide repeat domain"/>
    <property type="match status" value="1"/>
</dbReference>
<proteinExistence type="predicted"/>
<sequence>MKAKISLSFAIAVALAAPTPFALTAPALLTSSAPDLTGVWYHIRHEQTDLANAEFQRLKQKYPQWTPDEALSEALEALNRPPAPAKPIAPPMSEASNPQNKPDEMSLLMGQLANMNDSQWQTVSSDLIDRAEGFALTERNDDALLLMGWINMARQHFERARDLFSEVSDNSSKARNDAIGAAIDALVFNAIAQNDRVALEKLFSAYPVQTQPLLRGAAWDAFDNNAMDKANMLFSVIDERLGRVLSLAELHRNDEASTLACSTTGNPEVENWCNSALATQLVTRYENADYTGSIAIAEQLDERGGMTPALNQLYGWSLANDEQFSKARVVFGDLLKQAPDDKESQNALIHAYNYDAEALGPLAAEYPFVAEFIASQHGELAWGRKQFDLANRTGITRAKATVDSNLQAYVGLTTRHRNGLRGLGHLDEQAGYAGMSTVVDDIKIDLSVRHERLFSGTGAEGTFFGGGAVGTTFTGDTMQTGQGIEVDVTRQAKDWTGYANLGYLLFNQPVSTRFTGALGGTYFQPNWQLSIMGYRQRRKDSMLSQTGTHWRGENPFTTAWGGVLQTGMKGLGVLTLNDRWAVSSSFNFAALEGEGVKDNGTYSLRMDMSRDLLDNIDSERLDYLRVGPYISWQKYDHDLSDFTLGQGGYFSPQRFVSAGASAELLSAEAQQWQIRSRLSLGWSSVYEEGGARFPLSPETFGEVSPSNQKGISADIFVEGQYQFASHWSVAGYISRSHAVAYQATFAGIELRWYAAPRRGVTSDTLFGSKPALKDFLF</sequence>
<dbReference type="GO" id="GO:0019867">
    <property type="term" value="C:outer membrane"/>
    <property type="evidence" value="ECO:0007669"/>
    <property type="project" value="InterPro"/>
</dbReference>
<gene>
    <name evidence="8" type="ORF">BFC18_00810</name>
</gene>
<reference evidence="8 9" key="1">
    <citation type="submission" date="2016-08" db="EMBL/GenBank/DDBJ databases">
        <authorList>
            <person name="Seilhamer J.J."/>
        </authorList>
    </citation>
    <scope>NUCLEOTIDE SEQUENCE [LARGE SCALE GENOMIC DNA]</scope>
    <source>
        <strain evidence="8 9">KCTC 42603</strain>
    </source>
</reference>
<dbReference type="OrthoDB" id="174989at2"/>
<feature type="chain" id="PRO_5009209367" description="Cellulose synthase operon C C-terminal domain-containing protein" evidence="6">
    <location>
        <begin position="23"/>
        <end position="777"/>
    </location>
</feature>
<dbReference type="InterPro" id="IPR008410">
    <property type="entry name" value="BCSC_C"/>
</dbReference>
<evidence type="ECO:0000256" key="2">
    <source>
        <dbReference type="ARBA" id="ARBA00022729"/>
    </source>
</evidence>
<evidence type="ECO:0000313" key="8">
    <source>
        <dbReference type="EMBL" id="OFC68806.1"/>
    </source>
</evidence>
<accession>A0A1E7Z5J2</accession>
<dbReference type="InterPro" id="IPR011990">
    <property type="entry name" value="TPR-like_helical_dom_sf"/>
</dbReference>
<organism evidence="8 9">
    <name type="scientific">Alteromonas confluentis</name>
    <dbReference type="NCBI Taxonomy" id="1656094"/>
    <lineage>
        <taxon>Bacteria</taxon>
        <taxon>Pseudomonadati</taxon>
        <taxon>Pseudomonadota</taxon>
        <taxon>Gammaproteobacteria</taxon>
        <taxon>Alteromonadales</taxon>
        <taxon>Alteromonadaceae</taxon>
        <taxon>Alteromonas/Salinimonas group</taxon>
        <taxon>Alteromonas</taxon>
    </lineage>
</organism>
<evidence type="ECO:0000313" key="9">
    <source>
        <dbReference type="Proteomes" id="UP000175691"/>
    </source>
</evidence>
<protein>
    <recommendedName>
        <fullName evidence="7">Cellulose synthase operon C C-terminal domain-containing protein</fullName>
    </recommendedName>
</protein>
<feature type="region of interest" description="Disordered" evidence="5">
    <location>
        <begin position="80"/>
        <end position="102"/>
    </location>
</feature>
<evidence type="ECO:0000259" key="7">
    <source>
        <dbReference type="Pfam" id="PF05420"/>
    </source>
</evidence>
<evidence type="ECO:0000256" key="1">
    <source>
        <dbReference type="ARBA" id="ARBA00003476"/>
    </source>
</evidence>
<feature type="compositionally biased region" description="Pro residues" evidence="5">
    <location>
        <begin position="81"/>
        <end position="90"/>
    </location>
</feature>
<comment type="caution">
    <text evidence="8">The sequence shown here is derived from an EMBL/GenBank/DDBJ whole genome shotgun (WGS) entry which is preliminary data.</text>
</comment>
<dbReference type="GO" id="GO:0030244">
    <property type="term" value="P:cellulose biosynthetic process"/>
    <property type="evidence" value="ECO:0007669"/>
    <property type="project" value="InterPro"/>
</dbReference>
<feature type="domain" description="Cellulose synthase operon C C-terminal" evidence="7">
    <location>
        <begin position="437"/>
        <end position="752"/>
    </location>
</feature>
<evidence type="ECO:0000256" key="3">
    <source>
        <dbReference type="ARBA" id="ARBA00022737"/>
    </source>
</evidence>
<dbReference type="RefSeq" id="WP_070127658.1">
    <property type="nucleotide sequence ID" value="NZ_MDHN01000043.1"/>
</dbReference>
<dbReference type="STRING" id="1656094.BFC18_00810"/>
<keyword evidence="2 6" id="KW-0732">Signal</keyword>
<comment type="function">
    <text evidence="1">Required for maximal bacterial cellulose synthesis.</text>
</comment>
<feature type="signal peptide" evidence="6">
    <location>
        <begin position="1"/>
        <end position="22"/>
    </location>
</feature>
<keyword evidence="9" id="KW-1185">Reference proteome</keyword>